<accession>A0ABW6UVA0</accession>
<dbReference type="EMBL" id="JBIAWJ010000037">
    <property type="protein sequence ID" value="MFF4527410.1"/>
    <property type="molecule type" value="Genomic_DNA"/>
</dbReference>
<dbReference type="SUPFAM" id="SSF50998">
    <property type="entry name" value="Quinoprotein alcohol dehydrogenase-like"/>
    <property type="match status" value="1"/>
</dbReference>
<dbReference type="RefSeq" id="WP_351087462.1">
    <property type="nucleotide sequence ID" value="NZ_JBEOZG010000052.1"/>
</dbReference>
<sequence length="1484" mass="157779">MNRPVTAARQLVVVSVGDYRDGDGDFTRAVAAQVSIVTDWLAGPDLPDADRFKVSQPVKLEQAQDLRRFLLEKNLAAAAYDEALVVYITGHGVTSAANHHYLTFASTDPRRLVGTAFPTRELIGAVLDSQAEHVLVLVDSCFAGALGAEITALVNDLTAARRKLPTLAVITSGDVHEQPYVGEFTRLIALTLERAADEASGYVNSHLSLADWERLLAEVGDEHPEMIEPVWVWPRSRKPVLSACLPNPAYRPQKPVVGPARREVSLSPETLQYWVSRASGRTGDEDAGWYFSGRRVLMRELVDFVHDGSGVLVVTGAAGSGKSGLLARLVTLSDPVFLDLPDFRDVLERVPEEILPSPGAVDAAVLARAKTSLGLIEDLLQALGHTESSSDRPPLQVLLGLLARRSAMLGRPVTVIIDGLDEASEPLACISDVVVPLARHRRSDGPAVVRLLVGLRSSSPARADDVRGLRDERADRLLTGLQEALEGTNAQQQVACGLLRTDQPDSTEDIAAYAQALLVGGERSPYREEPAAAAAAARSIAAAVWPSFLDARLAGAQLRTAARVKDLGDRAWQSRLESGTAALLRADIQHVARDHQVRGEVLLAVLRATALAQGSGLPWAEVWPAAVRGVLGHHVPEDADLGEAIRIVHASRLAGYLAHGVEDGRATYRPVHQRVAEALLNEPASLLTEDNVAAAQLSGLGGVQRTHRSIALQLAGLARDAAPLPAHPYVRRHLLAHADAGAVLDDEHVPASLLVQETSGTVRARLRLPLPVHDMGRPTLVAAALIEPYVGAGVDEASRLSSIAFQRDALRELAHGQGMLPPPEADFSPLQPMWTTDWSQWQSRTNVLASVRGAVNGLCAFGTADGRGLVAAASGSGVEVWESATGQRLVHIRIPQVRDLVSVTGRGGRTFVVTAAREGAAVWDPLSGRCLASLPAQRGFPGMRAVRVLQDGDEEWLIAVLAGRHVWLWQPGEEQAHQLPHEVAPGRATDLVVVHGRNEPGLLAYPSPQGRSVMVCDPRSSHVQPLEMPYQFTGRALAAVRGPDGHDVLVTPHGFRHGMYVWDPYSGRRLAGLTGAAQDLYSLTGPDGHRVLGVKSGTSVRIHDLSRSLSGDNRLGTVTDDGIRAVAGVPGGGDGPWTVATAGDGGIRLTAPITALSRAAAAARDSRHHRAAQNVGPLRSMHLLSNPFPSRLTGTLWHVLVGVRAGRAVLLDADDGLLLSKLPGRRVRSVQPFPPCAGESLLAVATEAEITVWDLNKEVAVGTVPVSGRSAWYTTRMHTGAPALVVASSEGLHLFTGDGNLVWDNPPPPFGRRPSVPLGRSWPPSSLHVWDSFRSKVIVAGAGSTLLLWNLESGEFLGDNQLPGQGPAHIMTSLPRTFRGPLLAVAGGHQVTVWDGLSLHATLKAPAPVNTLAAVTASGRHSLLATGGGTGIQLWDVDTRDAVHTLLTAAPVSGLAHQYSGGSHRLWLSGPAGIAALDGSLPLT</sequence>
<proteinExistence type="predicted"/>
<dbReference type="InterPro" id="IPR049945">
    <property type="entry name" value="AAA_22"/>
</dbReference>
<keyword evidence="3" id="KW-1185">Reference proteome</keyword>
<dbReference type="Gene3D" id="2.130.10.10">
    <property type="entry name" value="YVTN repeat-like/Quinoprotein amine dehydrogenase"/>
    <property type="match status" value="3"/>
</dbReference>
<dbReference type="InterPro" id="IPR015943">
    <property type="entry name" value="WD40/YVTN_repeat-like_dom_sf"/>
</dbReference>
<reference evidence="2 3" key="1">
    <citation type="submission" date="2024-10" db="EMBL/GenBank/DDBJ databases">
        <title>The Natural Products Discovery Center: Release of the First 8490 Sequenced Strains for Exploring Actinobacteria Biosynthetic Diversity.</title>
        <authorList>
            <person name="Kalkreuter E."/>
            <person name="Kautsar S.A."/>
            <person name="Yang D."/>
            <person name="Bader C.D."/>
            <person name="Teijaro C.N."/>
            <person name="Fluegel L."/>
            <person name="Davis C.M."/>
            <person name="Simpson J.R."/>
            <person name="Lauterbach L."/>
            <person name="Steele A.D."/>
            <person name="Gui C."/>
            <person name="Meng S."/>
            <person name="Li G."/>
            <person name="Viehrig K."/>
            <person name="Ye F."/>
            <person name="Su P."/>
            <person name="Kiefer A.F."/>
            <person name="Nichols A."/>
            <person name="Cepeda A.J."/>
            <person name="Yan W."/>
            <person name="Fan B."/>
            <person name="Jiang Y."/>
            <person name="Adhikari A."/>
            <person name="Zheng C.-J."/>
            <person name="Schuster L."/>
            <person name="Cowan T.M."/>
            <person name="Smanski M.J."/>
            <person name="Chevrette M.G."/>
            <person name="De Carvalho L.P.S."/>
            <person name="Shen B."/>
        </authorList>
    </citation>
    <scope>NUCLEOTIDE SEQUENCE [LARGE SCALE GENOMIC DNA]</scope>
    <source>
        <strain evidence="2 3">NPDC001390</strain>
    </source>
</reference>
<feature type="domain" description="ORC1/DEAH AAA+ ATPase" evidence="1">
    <location>
        <begin position="308"/>
        <end position="424"/>
    </location>
</feature>
<dbReference type="InterPro" id="IPR027417">
    <property type="entry name" value="P-loop_NTPase"/>
</dbReference>
<gene>
    <name evidence="2" type="ORF">ACFY1D_39260</name>
</gene>
<comment type="caution">
    <text evidence="2">The sequence shown here is derived from an EMBL/GenBank/DDBJ whole genome shotgun (WGS) entry which is preliminary data.</text>
</comment>
<organism evidence="2 3">
    <name type="scientific">Streptomyces bluensis</name>
    <dbReference type="NCBI Taxonomy" id="33897"/>
    <lineage>
        <taxon>Bacteria</taxon>
        <taxon>Bacillati</taxon>
        <taxon>Actinomycetota</taxon>
        <taxon>Actinomycetes</taxon>
        <taxon>Kitasatosporales</taxon>
        <taxon>Streptomycetaceae</taxon>
        <taxon>Streptomyces</taxon>
    </lineage>
</organism>
<evidence type="ECO:0000259" key="1">
    <source>
        <dbReference type="Pfam" id="PF13401"/>
    </source>
</evidence>
<evidence type="ECO:0000313" key="2">
    <source>
        <dbReference type="EMBL" id="MFF4527410.1"/>
    </source>
</evidence>
<dbReference type="InterPro" id="IPR036322">
    <property type="entry name" value="WD40_repeat_dom_sf"/>
</dbReference>
<dbReference type="Pfam" id="PF13401">
    <property type="entry name" value="AAA_22"/>
    <property type="match status" value="1"/>
</dbReference>
<dbReference type="SUPFAM" id="SSF52540">
    <property type="entry name" value="P-loop containing nucleoside triphosphate hydrolases"/>
    <property type="match status" value="1"/>
</dbReference>
<dbReference type="SUPFAM" id="SSF50978">
    <property type="entry name" value="WD40 repeat-like"/>
    <property type="match status" value="1"/>
</dbReference>
<dbReference type="Proteomes" id="UP001602058">
    <property type="component" value="Unassembled WGS sequence"/>
</dbReference>
<name>A0ABW6UVA0_9ACTN</name>
<dbReference type="InterPro" id="IPR011047">
    <property type="entry name" value="Quinoprotein_ADH-like_sf"/>
</dbReference>
<evidence type="ECO:0000313" key="3">
    <source>
        <dbReference type="Proteomes" id="UP001602058"/>
    </source>
</evidence>
<protein>
    <submittedName>
        <fullName evidence="2">AAA family ATPase</fullName>
    </submittedName>
</protein>